<dbReference type="EMBL" id="CAKXAJ010022257">
    <property type="protein sequence ID" value="CAH2226959.1"/>
    <property type="molecule type" value="Genomic_DNA"/>
</dbReference>
<evidence type="ECO:0000313" key="1">
    <source>
        <dbReference type="EMBL" id="CAH2226959.1"/>
    </source>
</evidence>
<organism evidence="1 2">
    <name type="scientific">Pararge aegeria aegeria</name>
    <dbReference type="NCBI Taxonomy" id="348720"/>
    <lineage>
        <taxon>Eukaryota</taxon>
        <taxon>Metazoa</taxon>
        <taxon>Ecdysozoa</taxon>
        <taxon>Arthropoda</taxon>
        <taxon>Hexapoda</taxon>
        <taxon>Insecta</taxon>
        <taxon>Pterygota</taxon>
        <taxon>Neoptera</taxon>
        <taxon>Endopterygota</taxon>
        <taxon>Lepidoptera</taxon>
        <taxon>Glossata</taxon>
        <taxon>Ditrysia</taxon>
        <taxon>Papilionoidea</taxon>
        <taxon>Nymphalidae</taxon>
        <taxon>Satyrinae</taxon>
        <taxon>Satyrini</taxon>
        <taxon>Parargina</taxon>
        <taxon>Pararge</taxon>
    </lineage>
</organism>
<accession>A0A8S4QY59</accession>
<proteinExistence type="predicted"/>
<keyword evidence="2" id="KW-1185">Reference proteome</keyword>
<dbReference type="AlphaFoldDB" id="A0A8S4QY59"/>
<comment type="caution">
    <text evidence="1">The sequence shown here is derived from an EMBL/GenBank/DDBJ whole genome shotgun (WGS) entry which is preliminary data.</text>
</comment>
<protein>
    <submittedName>
        <fullName evidence="1">Jg20553 protein</fullName>
    </submittedName>
</protein>
<sequence>MALLEKYEHSEPPENTDVIVYDGYFMLHQMKDVPLSFGKISKKVLQKICANTAKIIYIVFDRYIFPSIKDTEHKLRGMEQANFHIEGPDQVRKKDFSLELKNVNFKEALVQFLIENWEEDYMWPYIKDKTVYVSADTCFRFIVE</sequence>
<name>A0A8S4QY59_9NEOP</name>
<dbReference type="OrthoDB" id="6930762at2759"/>
<gene>
    <name evidence="1" type="primary">jg20553</name>
    <name evidence="1" type="ORF">PAEG_LOCUS7563</name>
</gene>
<evidence type="ECO:0000313" key="2">
    <source>
        <dbReference type="Proteomes" id="UP000838756"/>
    </source>
</evidence>
<dbReference type="Proteomes" id="UP000838756">
    <property type="component" value="Unassembled WGS sequence"/>
</dbReference>
<reference evidence="1" key="1">
    <citation type="submission" date="2022-03" db="EMBL/GenBank/DDBJ databases">
        <authorList>
            <person name="Lindestad O."/>
        </authorList>
    </citation>
    <scope>NUCLEOTIDE SEQUENCE</scope>
</reference>